<organism evidence="1 2">
    <name type="scientific">Geosporobacter ferrireducens</name>
    <dbReference type="NCBI Taxonomy" id="1424294"/>
    <lineage>
        <taxon>Bacteria</taxon>
        <taxon>Bacillati</taxon>
        <taxon>Bacillota</taxon>
        <taxon>Clostridia</taxon>
        <taxon>Peptostreptococcales</taxon>
        <taxon>Thermotaleaceae</taxon>
        <taxon>Geosporobacter</taxon>
    </lineage>
</organism>
<sequence>MKIHNECLTFNIPSQQNKEESSGSLKEGQTIRAKINQIAGEIVLLNLGNGETVQAKLTMPLPLKTGQLCDFLVKEIQDHQILLKPVLDDAEAIRVAEQKITSLLEKMGLTPDKEKIEIVKEMIRFQLPIQANTLKEISSLKTAYEKVSDWMHLLPLKGEDDLSEHSIQTVLKRVLSTEINPEHGVKATVNHSGTETGFNETKEKTGETVLLNVESKIANKMTKGSVEIAEKPAEGTMEKPAIEYSSGESEAKRPVPKTGFNLQNMTYEKIIFLLKNNFQGNIQNASNINQILFHTAPVGKQLEDIVGALKGQKEIEQLVKNLEDIGSRIKPSLIQDKESVKEVIKELYNTIQNIKDLAENGAVKIGKEVIQQLDSLKSGIDFINKINDYQGFLQLPIQIKGEQRNLEIVLCNKKKKNSSLNPSDLKIFISLDTKSLDTVQAFIEIKEKYVAVNFRLISEQVKNYVVKHESSLHTALKTLGFTKVDTNYSIFKDKLDLITVLEQEALFNQKKHNFVDLWV</sequence>
<dbReference type="Proteomes" id="UP000095743">
    <property type="component" value="Chromosome"/>
</dbReference>
<dbReference type="EMBL" id="CP017269">
    <property type="protein sequence ID" value="AOT68379.1"/>
    <property type="molecule type" value="Genomic_DNA"/>
</dbReference>
<dbReference type="RefSeq" id="WP_069973932.1">
    <property type="nucleotide sequence ID" value="NZ_CP017269.1"/>
</dbReference>
<reference evidence="1 2" key="1">
    <citation type="submission" date="2016-09" db="EMBL/GenBank/DDBJ databases">
        <title>Genomic analysis reveals versatility of anaerobic energy metabolism of Geosporobacter ferrireducens IRF9 of phylum Firmicutes.</title>
        <authorList>
            <person name="Kim S.-J."/>
        </authorList>
    </citation>
    <scope>NUCLEOTIDE SEQUENCE [LARGE SCALE GENOMIC DNA]</scope>
    <source>
        <strain evidence="1 2">IRF9</strain>
    </source>
</reference>
<evidence type="ECO:0000313" key="2">
    <source>
        <dbReference type="Proteomes" id="UP000095743"/>
    </source>
</evidence>
<dbReference type="OrthoDB" id="1948189at2"/>
<dbReference type="AlphaFoldDB" id="A0A1D8GBU5"/>
<evidence type="ECO:0008006" key="3">
    <source>
        <dbReference type="Google" id="ProtNLM"/>
    </source>
</evidence>
<keyword evidence="2" id="KW-1185">Reference proteome</keyword>
<dbReference type="KEGG" id="gfe:Gferi_01480"/>
<gene>
    <name evidence="1" type="ORF">Gferi_01480</name>
</gene>
<proteinExistence type="predicted"/>
<name>A0A1D8GBU5_9FIRM</name>
<accession>A0A1D8GBU5</accession>
<evidence type="ECO:0000313" key="1">
    <source>
        <dbReference type="EMBL" id="AOT68379.1"/>
    </source>
</evidence>
<dbReference type="STRING" id="1424294.Gferi_01480"/>
<protein>
    <recommendedName>
        <fullName evidence="3">Flagellar hook-length control protein-like C-terminal domain-containing protein</fullName>
    </recommendedName>
</protein>